<feature type="transmembrane region" description="Helical" evidence="8">
    <location>
        <begin position="77"/>
        <end position="96"/>
    </location>
</feature>
<dbReference type="GO" id="GO:0022857">
    <property type="term" value="F:transmembrane transporter activity"/>
    <property type="evidence" value="ECO:0007669"/>
    <property type="project" value="InterPro"/>
</dbReference>
<dbReference type="CDD" id="cd06579">
    <property type="entry name" value="TM_PBP1_transp_AraH_like"/>
    <property type="match status" value="1"/>
</dbReference>
<evidence type="ECO:0000256" key="8">
    <source>
        <dbReference type="SAM" id="Phobius"/>
    </source>
</evidence>
<dbReference type="Proteomes" id="UP000483035">
    <property type="component" value="Unassembled WGS sequence"/>
</dbReference>
<feature type="transmembrane region" description="Helical" evidence="8">
    <location>
        <begin position="307"/>
        <end position="327"/>
    </location>
</feature>
<name>A0A6L9U926_9HYPH</name>
<evidence type="ECO:0000256" key="1">
    <source>
        <dbReference type="ARBA" id="ARBA00004651"/>
    </source>
</evidence>
<dbReference type="AlphaFoldDB" id="A0A6L9U926"/>
<keyword evidence="5 8" id="KW-0812">Transmembrane</keyword>
<evidence type="ECO:0000313" key="9">
    <source>
        <dbReference type="EMBL" id="NEI72453.1"/>
    </source>
</evidence>
<keyword evidence="2" id="KW-0813">Transport</keyword>
<gene>
    <name evidence="9" type="ORF">GR212_23010</name>
</gene>
<organism evidence="9 10">
    <name type="scientific">Rhizobium lusitanum</name>
    <dbReference type="NCBI Taxonomy" id="293958"/>
    <lineage>
        <taxon>Bacteria</taxon>
        <taxon>Pseudomonadati</taxon>
        <taxon>Pseudomonadota</taxon>
        <taxon>Alphaproteobacteria</taxon>
        <taxon>Hyphomicrobiales</taxon>
        <taxon>Rhizobiaceae</taxon>
        <taxon>Rhizobium/Agrobacterium group</taxon>
        <taxon>Rhizobium</taxon>
    </lineage>
</organism>
<accession>A0A6L9U926</accession>
<feature type="transmembrane region" description="Helical" evidence="8">
    <location>
        <begin position="256"/>
        <end position="275"/>
    </location>
</feature>
<comment type="subcellular location">
    <subcellularLocation>
        <location evidence="1">Cell membrane</location>
        <topology evidence="1">Multi-pass membrane protein</topology>
    </subcellularLocation>
</comment>
<sequence length="333" mass="34759">MRTNTPAKRSHGWIRSFASRGLLPLVLVLICLFFAYFQPLFIAPRNISNILTQSSYLVLLAAGQMIVLIVRGFDLSMGTVLSAISVAMGLVMSGILKSDPNAVGLSITLAIVVAIGFGILAGLINGACVVFLKVNPFVVTLGTQGVAASFAATVSGGFPVFGLPVEFTDIFSRASLFGIPVAVLAAVITLVVVHALLNYTTFGRGIYLYGSNPRAAEVAGLPTRKYVLTAYVVCSVFIAVGAMLLTARTGSGEPNIGGGLMLQSIAAAVIGGVSLRGGQGNIWHCILGGVFLTVLSNGMDLLQVDSFLQMVILGVIFIAAVFVDRLYAAAARL</sequence>
<evidence type="ECO:0000256" key="7">
    <source>
        <dbReference type="ARBA" id="ARBA00023136"/>
    </source>
</evidence>
<evidence type="ECO:0000256" key="5">
    <source>
        <dbReference type="ARBA" id="ARBA00022692"/>
    </source>
</evidence>
<keyword evidence="4" id="KW-0997">Cell inner membrane</keyword>
<evidence type="ECO:0000256" key="3">
    <source>
        <dbReference type="ARBA" id="ARBA00022475"/>
    </source>
</evidence>
<dbReference type="GO" id="GO:0005886">
    <property type="term" value="C:plasma membrane"/>
    <property type="evidence" value="ECO:0007669"/>
    <property type="project" value="UniProtKB-SubCell"/>
</dbReference>
<evidence type="ECO:0000256" key="6">
    <source>
        <dbReference type="ARBA" id="ARBA00022989"/>
    </source>
</evidence>
<dbReference type="Pfam" id="PF02653">
    <property type="entry name" value="BPD_transp_2"/>
    <property type="match status" value="1"/>
</dbReference>
<proteinExistence type="predicted"/>
<protein>
    <submittedName>
        <fullName evidence="9">ABC transporter permease</fullName>
    </submittedName>
</protein>
<feature type="transmembrane region" description="Helical" evidence="8">
    <location>
        <begin position="282"/>
        <end position="301"/>
    </location>
</feature>
<dbReference type="PANTHER" id="PTHR32196:SF21">
    <property type="entry name" value="ABC TRANSPORTER PERMEASE PROTEIN YPHD-RELATED"/>
    <property type="match status" value="1"/>
</dbReference>
<evidence type="ECO:0000313" key="10">
    <source>
        <dbReference type="Proteomes" id="UP000483035"/>
    </source>
</evidence>
<feature type="transmembrane region" description="Helical" evidence="8">
    <location>
        <begin position="21"/>
        <end position="38"/>
    </location>
</feature>
<feature type="transmembrane region" description="Helical" evidence="8">
    <location>
        <begin position="137"/>
        <end position="162"/>
    </location>
</feature>
<evidence type="ECO:0000256" key="2">
    <source>
        <dbReference type="ARBA" id="ARBA00022448"/>
    </source>
</evidence>
<keyword evidence="3" id="KW-1003">Cell membrane</keyword>
<feature type="transmembrane region" description="Helical" evidence="8">
    <location>
        <begin position="50"/>
        <end position="70"/>
    </location>
</feature>
<dbReference type="RefSeq" id="WP_163989865.1">
    <property type="nucleotide sequence ID" value="NZ_WUEY01000012.1"/>
</dbReference>
<dbReference type="InterPro" id="IPR001851">
    <property type="entry name" value="ABC_transp_permease"/>
</dbReference>
<evidence type="ECO:0000256" key="4">
    <source>
        <dbReference type="ARBA" id="ARBA00022519"/>
    </source>
</evidence>
<comment type="caution">
    <text evidence="9">The sequence shown here is derived from an EMBL/GenBank/DDBJ whole genome shotgun (WGS) entry which is preliminary data.</text>
</comment>
<dbReference type="EMBL" id="WUEY01000012">
    <property type="protein sequence ID" value="NEI72453.1"/>
    <property type="molecule type" value="Genomic_DNA"/>
</dbReference>
<feature type="transmembrane region" description="Helical" evidence="8">
    <location>
        <begin position="174"/>
        <end position="197"/>
    </location>
</feature>
<reference evidence="9 10" key="1">
    <citation type="submission" date="2019-12" db="EMBL/GenBank/DDBJ databases">
        <title>Rhizobium genotypes associated with high levels of biological nitrogen fixation by grain legumes in a temperate-maritime cropping system.</title>
        <authorList>
            <person name="Maluk M."/>
            <person name="Francesc Ferrando Molina F."/>
            <person name="Lopez Del Egido L."/>
            <person name="Lafos M."/>
            <person name="Langarica-Fuentes A."/>
            <person name="Gebre Yohannes G."/>
            <person name="Young M.W."/>
            <person name="Martin P."/>
            <person name="Gantlett R."/>
            <person name="Kenicer G."/>
            <person name="Hawes C."/>
            <person name="Begg G.S."/>
            <person name="Quilliam R.S."/>
            <person name="Squire G.R."/>
            <person name="Poole P.S."/>
            <person name="Young P.W."/>
            <person name="Iannetta P.M."/>
            <person name="James E.K."/>
        </authorList>
    </citation>
    <scope>NUCLEOTIDE SEQUENCE [LARGE SCALE GENOMIC DNA]</scope>
    <source>
        <strain evidence="9 10">JHI1118</strain>
    </source>
</reference>
<feature type="transmembrane region" description="Helical" evidence="8">
    <location>
        <begin position="226"/>
        <end position="244"/>
    </location>
</feature>
<dbReference type="PANTHER" id="PTHR32196">
    <property type="entry name" value="ABC TRANSPORTER PERMEASE PROTEIN YPHD-RELATED-RELATED"/>
    <property type="match status" value="1"/>
</dbReference>
<keyword evidence="6 8" id="KW-1133">Transmembrane helix</keyword>
<feature type="transmembrane region" description="Helical" evidence="8">
    <location>
        <begin position="102"/>
        <end position="125"/>
    </location>
</feature>
<keyword evidence="7 8" id="KW-0472">Membrane</keyword>